<dbReference type="PROSITE" id="PS50053">
    <property type="entry name" value="UBIQUITIN_2"/>
    <property type="match status" value="1"/>
</dbReference>
<dbReference type="Pfam" id="PF02342">
    <property type="entry name" value="TerD"/>
    <property type="match status" value="1"/>
</dbReference>
<dbReference type="InterPro" id="IPR051324">
    <property type="entry name" value="Stress/Tellurium_Resist"/>
</dbReference>
<dbReference type="Proteomes" id="UP000789405">
    <property type="component" value="Unassembled WGS sequence"/>
</dbReference>
<comment type="caution">
    <text evidence="4">The sequence shown here is derived from an EMBL/GenBank/DDBJ whole genome shotgun (WGS) entry which is preliminary data.</text>
</comment>
<name>A0A9N9F5K5_9GLOM</name>
<dbReference type="Pfam" id="PF00240">
    <property type="entry name" value="ubiquitin"/>
    <property type="match status" value="1"/>
</dbReference>
<organism evidence="4 5">
    <name type="scientific">Dentiscutata erythropus</name>
    <dbReference type="NCBI Taxonomy" id="1348616"/>
    <lineage>
        <taxon>Eukaryota</taxon>
        <taxon>Fungi</taxon>
        <taxon>Fungi incertae sedis</taxon>
        <taxon>Mucoromycota</taxon>
        <taxon>Glomeromycotina</taxon>
        <taxon>Glomeromycetes</taxon>
        <taxon>Diversisporales</taxon>
        <taxon>Gigasporaceae</taxon>
        <taxon>Dentiscutata</taxon>
    </lineage>
</organism>
<gene>
    <name evidence="4" type="ORF">DERYTH_LOCUS3434</name>
</gene>
<dbReference type="SUPFAM" id="SSF54236">
    <property type="entry name" value="Ubiquitin-like"/>
    <property type="match status" value="1"/>
</dbReference>
<dbReference type="CDD" id="cd17039">
    <property type="entry name" value="Ubl_ubiquitin_like"/>
    <property type="match status" value="1"/>
</dbReference>
<dbReference type="AlphaFoldDB" id="A0A9N9F5K5"/>
<dbReference type="OrthoDB" id="2318873at2759"/>
<evidence type="ECO:0000313" key="4">
    <source>
        <dbReference type="EMBL" id="CAG8512016.1"/>
    </source>
</evidence>
<dbReference type="Gene3D" id="3.10.20.90">
    <property type="entry name" value="Phosphatidylinositol 3-kinase Catalytic Subunit, Chain A, domain 1"/>
    <property type="match status" value="1"/>
</dbReference>
<dbReference type="InterPro" id="IPR029071">
    <property type="entry name" value="Ubiquitin-like_domsf"/>
</dbReference>
<proteinExistence type="predicted"/>
<feature type="domain" description="Ubiquitin-like" evidence="2">
    <location>
        <begin position="91"/>
        <end position="163"/>
    </location>
</feature>
<evidence type="ECO:0000259" key="3">
    <source>
        <dbReference type="PROSITE" id="PS50089"/>
    </source>
</evidence>
<accession>A0A9N9F5K5</accession>
<evidence type="ECO:0000259" key="2">
    <source>
        <dbReference type="PROSITE" id="PS50053"/>
    </source>
</evidence>
<dbReference type="InterPro" id="IPR001841">
    <property type="entry name" value="Znf_RING"/>
</dbReference>
<dbReference type="Gene3D" id="2.60.60.30">
    <property type="entry name" value="sav2460 like domains"/>
    <property type="match status" value="1"/>
</dbReference>
<evidence type="ECO:0000313" key="5">
    <source>
        <dbReference type="Proteomes" id="UP000789405"/>
    </source>
</evidence>
<keyword evidence="1" id="KW-0862">Zinc</keyword>
<evidence type="ECO:0000256" key="1">
    <source>
        <dbReference type="PROSITE-ProRule" id="PRU00175"/>
    </source>
</evidence>
<dbReference type="EMBL" id="CAJVPY010001209">
    <property type="protein sequence ID" value="CAG8512016.1"/>
    <property type="molecule type" value="Genomic_DNA"/>
</dbReference>
<sequence length="340" mass="39219">MKCKQCQVDKLSEEFPFGTISSKCEHVASWCLKCLVIYLKKTQQCPICNAILTEQEFNDYCLIWDNASFKIDSESFSQSHIELPGQNKNSGTFYVVRLNGEKFEFKLSEINTINELKHRLMNYTKIDIERQMLIYKNMKLKNDENNTLTSYGICANSHIQLIVLLYSISKGQAVKNLVFDLHWGYPDKGIDYLDGTCLIYKGNILWKVYDYNHRIHHGIPYISHSGDIMNRKKAIGHHTITAKLDNLPNDVTQIYLILSSWSSPTISHFRNQSFKLYDKANPFKQLCKYDLNEAGNSQAVIMCLINRSLNGCWNVIEIGKLSKGTARDYSPIMENIVNIR</sequence>
<keyword evidence="1" id="KW-0479">Metal-binding</keyword>
<feature type="domain" description="RING-type" evidence="3">
    <location>
        <begin position="3"/>
        <end position="49"/>
    </location>
</feature>
<dbReference type="InterPro" id="IPR003325">
    <property type="entry name" value="TerD"/>
</dbReference>
<dbReference type="PANTHER" id="PTHR32097:SF17">
    <property type="entry name" value="CAMP-BINDING PROTEIN 1-RELATED"/>
    <property type="match status" value="1"/>
</dbReference>
<dbReference type="PANTHER" id="PTHR32097">
    <property type="entry name" value="CAMP-BINDING PROTEIN 1-RELATED"/>
    <property type="match status" value="1"/>
</dbReference>
<reference evidence="4" key="1">
    <citation type="submission" date="2021-06" db="EMBL/GenBank/DDBJ databases">
        <authorList>
            <person name="Kallberg Y."/>
            <person name="Tangrot J."/>
            <person name="Rosling A."/>
        </authorList>
    </citation>
    <scope>NUCLEOTIDE SEQUENCE</scope>
    <source>
        <strain evidence="4">MA453B</strain>
    </source>
</reference>
<dbReference type="PROSITE" id="PS50089">
    <property type="entry name" value="ZF_RING_2"/>
    <property type="match status" value="1"/>
</dbReference>
<dbReference type="GO" id="GO:0008270">
    <property type="term" value="F:zinc ion binding"/>
    <property type="evidence" value="ECO:0007669"/>
    <property type="project" value="UniProtKB-KW"/>
</dbReference>
<dbReference type="SMART" id="SM00213">
    <property type="entry name" value="UBQ"/>
    <property type="match status" value="1"/>
</dbReference>
<feature type="non-terminal residue" evidence="4">
    <location>
        <position position="340"/>
    </location>
</feature>
<dbReference type="InterPro" id="IPR000626">
    <property type="entry name" value="Ubiquitin-like_dom"/>
</dbReference>
<keyword evidence="5" id="KW-1185">Reference proteome</keyword>
<protein>
    <submittedName>
        <fullName evidence="4">28920_t:CDS:1</fullName>
    </submittedName>
</protein>
<keyword evidence="1" id="KW-0863">Zinc-finger</keyword>